<evidence type="ECO:0000256" key="3">
    <source>
        <dbReference type="ARBA" id="ARBA00023239"/>
    </source>
</evidence>
<dbReference type="PANTHER" id="PTHR38481">
    <property type="entry name" value="HYALURONATE LYASE"/>
    <property type="match status" value="1"/>
</dbReference>
<dbReference type="GO" id="GO:0030246">
    <property type="term" value="F:carbohydrate binding"/>
    <property type="evidence" value="ECO:0007669"/>
    <property type="project" value="InterPro"/>
</dbReference>
<evidence type="ECO:0000259" key="6">
    <source>
        <dbReference type="Pfam" id="PF02278"/>
    </source>
</evidence>
<evidence type="ECO:0000313" key="10">
    <source>
        <dbReference type="Proteomes" id="UP000189966"/>
    </source>
</evidence>
<dbReference type="InterPro" id="IPR003159">
    <property type="entry name" value="Lyase_8_central_dom"/>
</dbReference>
<dbReference type="InterPro" id="IPR011071">
    <property type="entry name" value="Lyase_8-like_C"/>
</dbReference>
<dbReference type="OrthoDB" id="6636047at2"/>
<dbReference type="InterPro" id="IPR038970">
    <property type="entry name" value="Lyase_8"/>
</dbReference>
<dbReference type="SUPFAM" id="SSF49863">
    <property type="entry name" value="Hyaluronate lyase-like, C-terminal domain"/>
    <property type="match status" value="1"/>
</dbReference>
<dbReference type="GO" id="GO:0047492">
    <property type="term" value="F:xanthan lyase activity"/>
    <property type="evidence" value="ECO:0007669"/>
    <property type="project" value="UniProtKB-EC"/>
</dbReference>
<comment type="similarity">
    <text evidence="1">Belongs to the polysaccharide lyase 8 family.</text>
</comment>
<dbReference type="InterPro" id="IPR014718">
    <property type="entry name" value="GH-type_carb-bd"/>
</dbReference>
<feature type="domain" description="Polysaccharide lyase 8 N-terminal alpha-helical" evidence="8">
    <location>
        <begin position="51"/>
        <end position="387"/>
    </location>
</feature>
<dbReference type="GO" id="GO:0005576">
    <property type="term" value="C:extracellular region"/>
    <property type="evidence" value="ECO:0007669"/>
    <property type="project" value="InterPro"/>
</dbReference>
<feature type="active site" evidence="4">
    <location>
        <position position="346"/>
    </location>
</feature>
<evidence type="ECO:0000256" key="5">
    <source>
        <dbReference type="SAM" id="SignalP"/>
    </source>
</evidence>
<evidence type="ECO:0000259" key="7">
    <source>
        <dbReference type="Pfam" id="PF02884"/>
    </source>
</evidence>
<feature type="signal peptide" evidence="5">
    <location>
        <begin position="1"/>
        <end position="25"/>
    </location>
</feature>
<dbReference type="InterPro" id="IPR008929">
    <property type="entry name" value="Chondroitin_lyas"/>
</dbReference>
<dbReference type="Gene3D" id="1.50.10.100">
    <property type="entry name" value="Chondroitin AC/alginate lyase"/>
    <property type="match status" value="1"/>
</dbReference>
<dbReference type="InterPro" id="IPR004103">
    <property type="entry name" value="Lyase_8_C"/>
</dbReference>
<dbReference type="EMBL" id="FUZI01000001">
    <property type="protein sequence ID" value="SKC30605.1"/>
    <property type="molecule type" value="Genomic_DNA"/>
</dbReference>
<dbReference type="Gene3D" id="2.70.98.10">
    <property type="match status" value="1"/>
</dbReference>
<feature type="domain" description="Polysaccharide lyase family 8 central" evidence="6">
    <location>
        <begin position="431"/>
        <end position="685"/>
    </location>
</feature>
<dbReference type="SUPFAM" id="SSF48230">
    <property type="entry name" value="Chondroitin AC/alginate lyase"/>
    <property type="match status" value="1"/>
</dbReference>
<dbReference type="InterPro" id="IPR011013">
    <property type="entry name" value="Gal_mutarotase_sf_dom"/>
</dbReference>
<organism evidence="9 10">
    <name type="scientific">Photobacterium piscicola</name>
    <dbReference type="NCBI Taxonomy" id="1378299"/>
    <lineage>
        <taxon>Bacteria</taxon>
        <taxon>Pseudomonadati</taxon>
        <taxon>Pseudomonadota</taxon>
        <taxon>Gammaproteobacteria</taxon>
        <taxon>Vibrionales</taxon>
        <taxon>Vibrionaceae</taxon>
        <taxon>Photobacterium</taxon>
    </lineage>
</organism>
<dbReference type="AlphaFoldDB" id="A0A1T5HUV7"/>
<sequence length="814" mass="90962">MKHANLAVSIAVALSTLIVPTFVFAQPNSALIVSHQQSQSLVEYQALRQRWAASFLGDATIPFDETLKQTVITTNNAANRYWSSMLTASTRTSLWSDVVLDDQTDVGKKVLGANLRTSYQRLFSMAKAYRLRDGSLQNNSALLNAVIDGMTFLNQHYYKVGAKEWGNWWHWELGTPKDIHNTLVLLYDQLPLQLITAHTQATRYFTPEATHLGAGPGADVSSNPHYRLSTGGNRTDNTQVVILRGILDNNSAEIEAAIAALSPVLAEVTTSDGFYSDGSFLQHYDIAYNGTYGNVLLNGLGAQLDLVAGSPWQATDPVLKNIYPIIFKSYAPLLERGTMMEFVNGRAISRPTEQGHQVGHLVIASLLHYLDGADPQTKLRLQDLIKTQIIQDTSLDFFTSINHVGNYQKAKLLVADSSINGEQQLQGFFNYPAMDRVVYRGNDWSFSLAMHSSRLGNFECMNNENKQGWFTGDGMGYLYNGQLDHYQNYWPAVNRYRLEGTTVDNQLMSDCGGQRNQIRGGRQTQMDWVGSVRFDDIGAAGMMFSNWSNTLTAKKSWFMFEDEIVMLGSDIKSTIQADITTTVMNRKLADRGSSTLYVNGKRWQPQLNQLLKLRTLTLSNDELDDSDISYVFLKPTTVTVDQQLRTGDWSDIGTRSGQVSANFVSAEIAQTSTNDHYAYVVMPNANKDDVQDFIDEMPIKVRRNDNLAHIIIHKDEEVTAANVWTEQGVMITKQITAFSKMALIIEKDDRELEIAVSDPLQTQTTLHMKLTKPVQVESDAEQRLQLDSQGNLMINVEGLVGQSYHFALKVVSAD</sequence>
<feature type="chain" id="PRO_5012594748" evidence="5">
    <location>
        <begin position="26"/>
        <end position="814"/>
    </location>
</feature>
<proteinExistence type="inferred from homology"/>
<dbReference type="Gene3D" id="2.60.220.10">
    <property type="entry name" value="Polysaccharide lyase family 8-like, C-terminal"/>
    <property type="match status" value="1"/>
</dbReference>
<keyword evidence="3 9" id="KW-0456">Lyase</keyword>
<dbReference type="RefSeq" id="WP_080155484.1">
    <property type="nucleotide sequence ID" value="NZ_FUZI01000001.1"/>
</dbReference>
<evidence type="ECO:0000259" key="8">
    <source>
        <dbReference type="Pfam" id="PF08124"/>
    </source>
</evidence>
<dbReference type="InterPro" id="IPR012970">
    <property type="entry name" value="Lyase_8_alpha_N"/>
</dbReference>
<dbReference type="GO" id="GO:0005975">
    <property type="term" value="P:carbohydrate metabolic process"/>
    <property type="evidence" value="ECO:0007669"/>
    <property type="project" value="InterPro"/>
</dbReference>
<gene>
    <name evidence="9" type="primary">xly</name>
    <name evidence="9" type="ORF">CZ809_00077</name>
</gene>
<dbReference type="Proteomes" id="UP000189966">
    <property type="component" value="Unassembled WGS sequence"/>
</dbReference>
<dbReference type="SUPFAM" id="SSF74650">
    <property type="entry name" value="Galactose mutarotase-like"/>
    <property type="match status" value="1"/>
</dbReference>
<accession>A0A1T5HUV7</accession>
<feature type="active site" evidence="4">
    <location>
        <position position="283"/>
    </location>
</feature>
<dbReference type="PANTHER" id="PTHR38481:SF1">
    <property type="entry name" value="HYALURONATE LYASE"/>
    <property type="match status" value="1"/>
</dbReference>
<feature type="domain" description="Polysaccharide lyase family 8 C-terminal" evidence="7">
    <location>
        <begin position="702"/>
        <end position="766"/>
    </location>
</feature>
<evidence type="ECO:0000313" key="9">
    <source>
        <dbReference type="EMBL" id="SKC30605.1"/>
    </source>
</evidence>
<keyword evidence="2 5" id="KW-0732">Signal</keyword>
<protein>
    <submittedName>
        <fullName evidence="9">Xanthan lyase</fullName>
        <ecNumber evidence="9">4.2.2.12</ecNumber>
    </submittedName>
</protein>
<evidence type="ECO:0000256" key="4">
    <source>
        <dbReference type="PIRSR" id="PIRSR638970-1"/>
    </source>
</evidence>
<dbReference type="EC" id="4.2.2.12" evidence="9"/>
<dbReference type="Pfam" id="PF02278">
    <property type="entry name" value="Lyase_8"/>
    <property type="match status" value="1"/>
</dbReference>
<dbReference type="Pfam" id="PF08124">
    <property type="entry name" value="Lyase_8_N"/>
    <property type="match status" value="1"/>
</dbReference>
<feature type="active site" evidence="4">
    <location>
        <position position="292"/>
    </location>
</feature>
<evidence type="ECO:0000256" key="2">
    <source>
        <dbReference type="ARBA" id="ARBA00022729"/>
    </source>
</evidence>
<name>A0A1T5HUV7_9GAMM</name>
<reference evidence="9 10" key="1">
    <citation type="submission" date="2017-02" db="EMBL/GenBank/DDBJ databases">
        <authorList>
            <person name="Peterson S.W."/>
        </authorList>
    </citation>
    <scope>NUCLEOTIDE SEQUENCE [LARGE SCALE GENOMIC DNA]</scope>
    <source>
        <strain evidence="10">type strain: NCCB 100098</strain>
    </source>
</reference>
<evidence type="ECO:0000256" key="1">
    <source>
        <dbReference type="ARBA" id="ARBA00006699"/>
    </source>
</evidence>
<dbReference type="Pfam" id="PF02884">
    <property type="entry name" value="Lyase_8_C"/>
    <property type="match status" value="1"/>
</dbReference>
<dbReference type="CDD" id="cd01083">
    <property type="entry name" value="GAG_Lyase"/>
    <property type="match status" value="1"/>
</dbReference>